<dbReference type="AlphaFoldDB" id="A0A381W5L9"/>
<sequence>MLLKSLELDGFKSFVDGTHIDFTSGFTAIVGPNGCGKSNVSDAIRWVIGEQSSKSLRGTKSEDLIFNGSSTRKPVNRAEISLTLSRVPQGIRIANVPNVADEVKVTRCYHRSGESEFYINQVPCRLKDITDFLLDVGISPKVLSVIEQGHIQDIIVSKPENRRILIEEAAGILKFKHRKNEALRKLDASTQNLERITDIVQELGRQAESLKRQAAKAERYKKYQGEIKELSLKLFAKKIRQYTVDLKLIEEEFSTQAENKTSKNTRASFLDNQITQLNLEIEEALGLLNEKRENVYQLANKISKNEHTIELKKSQINQAEIDARSANNDVIHLQKEITDQSNQAKNQRVQLETLSEEVNTEEHKLTEESRILDEKKGQLNAIENEVNEGSLQSLELLHNISKKKSDLAALESRVDSLQHLDKKLNIDYQETNSLKEELLVSLNQSNAIVQEKSLELTELKNNRQLLHQKTEQKRQ</sequence>
<dbReference type="InterPro" id="IPR003395">
    <property type="entry name" value="RecF/RecN/SMC_N"/>
</dbReference>
<dbReference type="PANTHER" id="PTHR42963:SF1">
    <property type="entry name" value="DUF4476 DOMAIN-CONTAINING PROTEIN"/>
    <property type="match status" value="1"/>
</dbReference>
<feature type="coiled-coil region" evidence="3">
    <location>
        <begin position="193"/>
        <end position="220"/>
    </location>
</feature>
<dbReference type="Gene3D" id="3.40.50.300">
    <property type="entry name" value="P-loop containing nucleotide triphosphate hydrolases"/>
    <property type="match status" value="1"/>
</dbReference>
<gene>
    <name evidence="5" type="ORF">METZ01_LOCUS100658</name>
</gene>
<dbReference type="GO" id="GO:0003677">
    <property type="term" value="F:DNA binding"/>
    <property type="evidence" value="ECO:0007669"/>
    <property type="project" value="UniProtKB-KW"/>
</dbReference>
<dbReference type="Pfam" id="PF02463">
    <property type="entry name" value="SMC_N"/>
    <property type="match status" value="1"/>
</dbReference>
<evidence type="ECO:0000256" key="2">
    <source>
        <dbReference type="ARBA" id="ARBA00023125"/>
    </source>
</evidence>
<keyword evidence="2" id="KW-0238">DNA-binding</keyword>
<organism evidence="5">
    <name type="scientific">marine metagenome</name>
    <dbReference type="NCBI Taxonomy" id="408172"/>
    <lineage>
        <taxon>unclassified sequences</taxon>
        <taxon>metagenomes</taxon>
        <taxon>ecological metagenomes</taxon>
    </lineage>
</organism>
<keyword evidence="3" id="KW-0175">Coiled coil</keyword>
<protein>
    <recommendedName>
        <fullName evidence="4">RecF/RecN/SMC N-terminal domain-containing protein</fullName>
    </recommendedName>
</protein>
<reference evidence="5" key="1">
    <citation type="submission" date="2018-05" db="EMBL/GenBank/DDBJ databases">
        <authorList>
            <person name="Lanie J.A."/>
            <person name="Ng W.-L."/>
            <person name="Kazmierczak K.M."/>
            <person name="Andrzejewski T.M."/>
            <person name="Davidsen T.M."/>
            <person name="Wayne K.J."/>
            <person name="Tettelin H."/>
            <person name="Glass J.I."/>
            <person name="Rusch D."/>
            <person name="Podicherti R."/>
            <person name="Tsui H.-C.T."/>
            <person name="Winkler M.E."/>
        </authorList>
    </citation>
    <scope>NUCLEOTIDE SEQUENCE</scope>
</reference>
<evidence type="ECO:0000256" key="1">
    <source>
        <dbReference type="ARBA" id="ARBA00022490"/>
    </source>
</evidence>
<accession>A0A381W5L9</accession>
<proteinExistence type="predicted"/>
<evidence type="ECO:0000256" key="3">
    <source>
        <dbReference type="SAM" id="Coils"/>
    </source>
</evidence>
<feature type="coiled-coil region" evidence="3">
    <location>
        <begin position="274"/>
        <end position="469"/>
    </location>
</feature>
<evidence type="ECO:0000313" key="5">
    <source>
        <dbReference type="EMBL" id="SVA47804.1"/>
    </source>
</evidence>
<dbReference type="GO" id="GO:0005737">
    <property type="term" value="C:cytoplasm"/>
    <property type="evidence" value="ECO:0007669"/>
    <property type="project" value="TreeGrafter"/>
</dbReference>
<name>A0A381W5L9_9ZZZZ</name>
<dbReference type="EMBL" id="UINC01010773">
    <property type="protein sequence ID" value="SVA47804.1"/>
    <property type="molecule type" value="Genomic_DNA"/>
</dbReference>
<feature type="domain" description="RecF/RecN/SMC N-terminal" evidence="4">
    <location>
        <begin position="3"/>
        <end position="144"/>
    </location>
</feature>
<evidence type="ECO:0000259" key="4">
    <source>
        <dbReference type="Pfam" id="PF02463"/>
    </source>
</evidence>
<dbReference type="InterPro" id="IPR027417">
    <property type="entry name" value="P-loop_NTPase"/>
</dbReference>
<dbReference type="PANTHER" id="PTHR42963">
    <property type="entry name" value="CHROMOSOME PARTITION PROTEIN MUKB"/>
    <property type="match status" value="1"/>
</dbReference>
<dbReference type="InterPro" id="IPR050308">
    <property type="entry name" value="MukB/SMC"/>
</dbReference>
<keyword evidence="1" id="KW-0963">Cytoplasm</keyword>
<feature type="non-terminal residue" evidence="5">
    <location>
        <position position="475"/>
    </location>
</feature>
<dbReference type="SUPFAM" id="SSF52540">
    <property type="entry name" value="P-loop containing nucleoside triphosphate hydrolases"/>
    <property type="match status" value="1"/>
</dbReference>